<name>A0A7H0VD46_9FLAO</name>
<feature type="chain" id="PRO_5028973351" evidence="1">
    <location>
        <begin position="20"/>
        <end position="235"/>
    </location>
</feature>
<sequence>MNKLYLPILVFAGLLSANAQSIRLKTNYTEPRLGQSITITLKLNFIEEYIKETLAPELELKGNSAFSNYARDIQVNDTGDFQVGPFLFEFNGKVYKTDSVILHVTEPLENVEGLWVRLIEYDSTQILIVEQHIENEWKKDKESKDPFSMSLSTTELEFAELIENPMEGLEFNFRQSNSYSVLIDEKDPFGASLAYSRKIYHVTNYSGEEIQLSEDFFENLPKKIELPEIIIEASN</sequence>
<dbReference type="RefSeq" id="WP_210758178.1">
    <property type="nucleotide sequence ID" value="NZ_CP060139.1"/>
</dbReference>
<evidence type="ECO:0000313" key="3">
    <source>
        <dbReference type="Proteomes" id="UP000516305"/>
    </source>
</evidence>
<evidence type="ECO:0000313" key="2">
    <source>
        <dbReference type="EMBL" id="QNR23644.1"/>
    </source>
</evidence>
<dbReference type="AlphaFoldDB" id="A0A7H0VD46"/>
<dbReference type="KEGG" id="chyd:H4K34_14860"/>
<reference evidence="2 3" key="1">
    <citation type="submission" date="2020-08" db="EMBL/GenBank/DDBJ databases">
        <title>Croceimicrobium hydrocarbonivorans gen. nov., sp. nov., a novel marine bacterium isolated from a bacterial consortium that degrades polyethylene terephthalate.</title>
        <authorList>
            <person name="Liu R."/>
        </authorList>
    </citation>
    <scope>NUCLEOTIDE SEQUENCE [LARGE SCALE GENOMIC DNA]</scope>
    <source>
        <strain evidence="2 3">A20-9</strain>
    </source>
</reference>
<accession>A0A7H0VD46</accession>
<feature type="signal peptide" evidence="1">
    <location>
        <begin position="1"/>
        <end position="19"/>
    </location>
</feature>
<keyword evidence="3" id="KW-1185">Reference proteome</keyword>
<proteinExistence type="predicted"/>
<dbReference type="EMBL" id="CP060139">
    <property type="protein sequence ID" value="QNR23644.1"/>
    <property type="molecule type" value="Genomic_DNA"/>
</dbReference>
<gene>
    <name evidence="2" type="ORF">H4K34_14860</name>
</gene>
<dbReference type="Proteomes" id="UP000516305">
    <property type="component" value="Chromosome"/>
</dbReference>
<protein>
    <submittedName>
        <fullName evidence="2">Uncharacterized protein</fullName>
    </submittedName>
</protein>
<evidence type="ECO:0000256" key="1">
    <source>
        <dbReference type="SAM" id="SignalP"/>
    </source>
</evidence>
<organism evidence="2 3">
    <name type="scientific">Croceimicrobium hydrocarbonivorans</name>
    <dbReference type="NCBI Taxonomy" id="2761580"/>
    <lineage>
        <taxon>Bacteria</taxon>
        <taxon>Pseudomonadati</taxon>
        <taxon>Bacteroidota</taxon>
        <taxon>Flavobacteriia</taxon>
        <taxon>Flavobacteriales</taxon>
        <taxon>Owenweeksiaceae</taxon>
        <taxon>Croceimicrobium</taxon>
    </lineage>
</organism>
<keyword evidence="1" id="KW-0732">Signal</keyword>